<proteinExistence type="predicted"/>
<gene>
    <name evidence="1" type="ORF">GCHA_0412</name>
</gene>
<comment type="caution">
    <text evidence="1">The sequence shown here is derived from an EMBL/GenBank/DDBJ whole genome shotgun (WGS) entry which is preliminary data.</text>
</comment>
<sequence>MILLLRIFSGVNGLRLSDLSSIAIKMRGFTRLLVLSWCIQ</sequence>
<evidence type="ECO:0000313" key="2">
    <source>
        <dbReference type="Proteomes" id="UP000006320"/>
    </source>
</evidence>
<accession>A0AAV3UTJ8</accession>
<evidence type="ECO:0000313" key="1">
    <source>
        <dbReference type="EMBL" id="GAC08376.1"/>
    </source>
</evidence>
<dbReference type="Proteomes" id="UP000006320">
    <property type="component" value="Unassembled WGS sequence"/>
</dbReference>
<dbReference type="EMBL" id="BAEM01000007">
    <property type="protein sequence ID" value="GAC08376.1"/>
    <property type="molecule type" value="Genomic_DNA"/>
</dbReference>
<organism evidence="1 2">
    <name type="scientific">Paraglaciecola chathamensis S18K6</name>
    <dbReference type="NCBI Taxonomy" id="1127672"/>
    <lineage>
        <taxon>Bacteria</taxon>
        <taxon>Pseudomonadati</taxon>
        <taxon>Pseudomonadota</taxon>
        <taxon>Gammaproteobacteria</taxon>
        <taxon>Alteromonadales</taxon>
        <taxon>Alteromonadaceae</taxon>
        <taxon>Paraglaciecola</taxon>
    </lineage>
</organism>
<dbReference type="AlphaFoldDB" id="A0AAV3UTJ8"/>
<name>A0AAV3UTJ8_9ALTE</name>
<protein>
    <submittedName>
        <fullName evidence="1">Uncharacterized protein</fullName>
    </submittedName>
</protein>
<reference evidence="1 2" key="1">
    <citation type="journal article" date="2017" name="Antonie Van Leeuwenhoek">
        <title>Rhizobium rhizosphaerae sp. nov., a novel species isolated from rice rhizosphere.</title>
        <authorList>
            <person name="Zhao J.J."/>
            <person name="Zhang J."/>
            <person name="Zhang R.J."/>
            <person name="Zhang C.W."/>
            <person name="Yin H.Q."/>
            <person name="Zhang X.X."/>
        </authorList>
    </citation>
    <scope>NUCLEOTIDE SEQUENCE [LARGE SCALE GENOMIC DNA]</scope>
    <source>
        <strain evidence="1 2">S18K6</strain>
    </source>
</reference>